<evidence type="ECO:0000256" key="6">
    <source>
        <dbReference type="SAM" id="Phobius"/>
    </source>
</evidence>
<protein>
    <recommendedName>
        <fullName evidence="7">Dynamin N-terminal domain-containing protein</fullName>
    </recommendedName>
</protein>
<dbReference type="PANTHER" id="PTHR10465">
    <property type="entry name" value="TRANSMEMBRANE GTPASE FZO1"/>
    <property type="match status" value="1"/>
</dbReference>
<comment type="caution">
    <text evidence="8">The sequence shown here is derived from an EMBL/GenBank/DDBJ whole genome shotgun (WGS) entry which is preliminary data.</text>
</comment>
<accession>A0A8S1XZP5</accession>
<dbReference type="Proteomes" id="UP000689195">
    <property type="component" value="Unassembled WGS sequence"/>
</dbReference>
<name>A0A8S1XZP5_9CILI</name>
<dbReference type="Pfam" id="PF00350">
    <property type="entry name" value="Dynamin_N"/>
    <property type="match status" value="1"/>
</dbReference>
<reference evidence="8" key="1">
    <citation type="submission" date="2021-01" db="EMBL/GenBank/DDBJ databases">
        <authorList>
            <consortium name="Genoscope - CEA"/>
            <person name="William W."/>
        </authorList>
    </citation>
    <scope>NUCLEOTIDE SEQUENCE</scope>
</reference>
<dbReference type="InterPro" id="IPR045063">
    <property type="entry name" value="Dynamin_N"/>
</dbReference>
<dbReference type="EMBL" id="CAJJDO010000142">
    <property type="protein sequence ID" value="CAD8205878.1"/>
    <property type="molecule type" value="Genomic_DNA"/>
</dbReference>
<dbReference type="GO" id="GO:0003924">
    <property type="term" value="F:GTPase activity"/>
    <property type="evidence" value="ECO:0007669"/>
    <property type="project" value="InterPro"/>
</dbReference>
<evidence type="ECO:0000256" key="1">
    <source>
        <dbReference type="ARBA" id="ARBA00004370"/>
    </source>
</evidence>
<dbReference type="PANTHER" id="PTHR10465:SF0">
    <property type="entry name" value="SARCALUMENIN"/>
    <property type="match status" value="1"/>
</dbReference>
<keyword evidence="6" id="KW-1133">Transmembrane helix</keyword>
<dbReference type="InterPro" id="IPR027094">
    <property type="entry name" value="Mitofusin_fam"/>
</dbReference>
<keyword evidence="5 6" id="KW-0472">Membrane</keyword>
<evidence type="ECO:0000256" key="2">
    <source>
        <dbReference type="ARBA" id="ARBA00022741"/>
    </source>
</evidence>
<keyword evidence="2" id="KW-0547">Nucleotide-binding</keyword>
<dbReference type="GO" id="GO:0005741">
    <property type="term" value="C:mitochondrial outer membrane"/>
    <property type="evidence" value="ECO:0007669"/>
    <property type="project" value="TreeGrafter"/>
</dbReference>
<dbReference type="GO" id="GO:0008053">
    <property type="term" value="P:mitochondrial fusion"/>
    <property type="evidence" value="ECO:0007669"/>
    <property type="project" value="TreeGrafter"/>
</dbReference>
<gene>
    <name evidence="8" type="ORF">PPENT_87.1.T1420045</name>
</gene>
<keyword evidence="3" id="KW-0378">Hydrolase</keyword>
<dbReference type="OrthoDB" id="6256226at2759"/>
<keyword evidence="4" id="KW-0342">GTP-binding</keyword>
<evidence type="ECO:0000256" key="5">
    <source>
        <dbReference type="ARBA" id="ARBA00023136"/>
    </source>
</evidence>
<evidence type="ECO:0000259" key="7">
    <source>
        <dbReference type="Pfam" id="PF00350"/>
    </source>
</evidence>
<dbReference type="GO" id="GO:0051646">
    <property type="term" value="P:mitochondrion localization"/>
    <property type="evidence" value="ECO:0007669"/>
    <property type="project" value="TreeGrafter"/>
</dbReference>
<feature type="transmembrane region" description="Helical" evidence="6">
    <location>
        <begin position="612"/>
        <end position="635"/>
    </location>
</feature>
<organism evidence="8 9">
    <name type="scientific">Paramecium pentaurelia</name>
    <dbReference type="NCBI Taxonomy" id="43138"/>
    <lineage>
        <taxon>Eukaryota</taxon>
        <taxon>Sar</taxon>
        <taxon>Alveolata</taxon>
        <taxon>Ciliophora</taxon>
        <taxon>Intramacronucleata</taxon>
        <taxon>Oligohymenophorea</taxon>
        <taxon>Peniculida</taxon>
        <taxon>Parameciidae</taxon>
        <taxon>Paramecium</taxon>
    </lineage>
</organism>
<sequence length="688" mass="80865">MNFIKNLFVKKTSQQNEPLFFDPMNEKIEQFYRQLNIICDGITLTQDPKDDVQIIRQNIQELKKYIDEAKVYIIFIGTTSAGKSTFINSLLGQQILPSRNQECTQNIIFIKYNEKILINEKQINSLDQAQQILFEMQKNKKFEIVNIQVPSLFHQQFPSDLRSRIVFVDTPGIKINEQQLLKSFFEQIDDKIGNQHRINVWISNYTTFDNDKEFQEQILKIYNTQVSSQISQRQNKQASYLKSIIIEEFQGIQRQPNLFASSHEVMDSNESFESYCKPSLTTLFFILNKYDERKVSEDSNVDITIKKISQIIGSDKNIFKISALRAMRYRILNYGTKQAIDKFMESYFLDYRDVELFVNQNDCRKYCNEKIKNNPNLLQNQDYCKFQNQLESSIKMQISETFFGEKFVYIVNLMVYLEMVFYPQQIELEQNVYETLRDFIDIFIENQIKNYNDCTSKYKQVAKDQIQKELDRYKCQLASEEPQNLIISACKSALQIMIEYEKKILQLNEDIKNGLIKKLQSIFPQKQNNQIFSSFQLVGQKDLSIIEGCKQLFELINDNNVAEIQKNSFQQYAENLQKTMGVRINPIQSQVGIISTGISIAAFLGRRFTIQTLLCSPIFAAIGLGLMTFDLTFIFGKQWYSQNIIEIQLNQWESILIQQIEDQETNYCRINKQTFQSIKKLLQRMMPS</sequence>
<proteinExistence type="predicted"/>
<evidence type="ECO:0000256" key="3">
    <source>
        <dbReference type="ARBA" id="ARBA00022801"/>
    </source>
</evidence>
<evidence type="ECO:0000313" key="8">
    <source>
        <dbReference type="EMBL" id="CAD8205878.1"/>
    </source>
</evidence>
<feature type="domain" description="Dynamin N-terminal" evidence="7">
    <location>
        <begin position="73"/>
        <end position="207"/>
    </location>
</feature>
<keyword evidence="6" id="KW-0812">Transmembrane</keyword>
<dbReference type="GO" id="GO:0005525">
    <property type="term" value="F:GTP binding"/>
    <property type="evidence" value="ECO:0007669"/>
    <property type="project" value="UniProtKB-KW"/>
</dbReference>
<comment type="subcellular location">
    <subcellularLocation>
        <location evidence="1">Membrane</location>
    </subcellularLocation>
</comment>
<evidence type="ECO:0000256" key="4">
    <source>
        <dbReference type="ARBA" id="ARBA00023134"/>
    </source>
</evidence>
<keyword evidence="9" id="KW-1185">Reference proteome</keyword>
<dbReference type="AlphaFoldDB" id="A0A8S1XZP5"/>
<evidence type="ECO:0000313" key="9">
    <source>
        <dbReference type="Proteomes" id="UP000689195"/>
    </source>
</evidence>